<evidence type="ECO:0000256" key="6">
    <source>
        <dbReference type="RuleBase" id="RU004508"/>
    </source>
</evidence>
<dbReference type="Pfam" id="PF01041">
    <property type="entry name" value="DegT_DnrJ_EryC1"/>
    <property type="match status" value="1"/>
</dbReference>
<evidence type="ECO:0000313" key="8">
    <source>
        <dbReference type="EMBL" id="MDP9829793.1"/>
    </source>
</evidence>
<dbReference type="GO" id="GO:0030429">
    <property type="term" value="F:kynureninase activity"/>
    <property type="evidence" value="ECO:0007669"/>
    <property type="project" value="UniProtKB-EC"/>
</dbReference>
<comment type="pathway">
    <text evidence="5">Amino-acid degradation; L-kynurenine degradation; L-alanine and anthranilate from L-kynurenine: step 1/1.</text>
</comment>
<accession>A0ABT9PAR5</accession>
<comment type="catalytic activity">
    <reaction evidence="5">
        <text>3-hydroxy-L-kynurenine + H2O = 3-hydroxyanthranilate + L-alanine + H(+)</text>
        <dbReference type="Rhea" id="RHEA:25143"/>
        <dbReference type="ChEBI" id="CHEBI:15377"/>
        <dbReference type="ChEBI" id="CHEBI:15378"/>
        <dbReference type="ChEBI" id="CHEBI:36559"/>
        <dbReference type="ChEBI" id="CHEBI:57972"/>
        <dbReference type="ChEBI" id="CHEBI:58125"/>
        <dbReference type="EC" id="3.7.1.3"/>
    </reaction>
</comment>
<dbReference type="EMBL" id="JAUSQZ010000001">
    <property type="protein sequence ID" value="MDP9829793.1"/>
    <property type="molecule type" value="Genomic_DNA"/>
</dbReference>
<gene>
    <name evidence="8" type="ORF">J2S57_005542</name>
</gene>
<evidence type="ECO:0000256" key="3">
    <source>
        <dbReference type="ARBA" id="ARBA00022898"/>
    </source>
</evidence>
<comment type="similarity">
    <text evidence="5">Belongs to the kynureninase family.</text>
</comment>
<evidence type="ECO:0000256" key="2">
    <source>
        <dbReference type="ARBA" id="ARBA00022801"/>
    </source>
</evidence>
<name>A0ABT9PAR5_9ACTN</name>
<keyword evidence="9" id="KW-1185">Reference proteome</keyword>
<comment type="subunit">
    <text evidence="5">Homodimer.</text>
</comment>
<dbReference type="NCBIfam" id="TIGR01814">
    <property type="entry name" value="kynureninase"/>
    <property type="match status" value="1"/>
</dbReference>
<comment type="similarity">
    <text evidence="6">Belongs to the DegT/DnrJ/EryC1 family.</text>
</comment>
<comment type="pathway">
    <text evidence="5">Cofactor biosynthesis; NAD(+) biosynthesis; quinolinate from L-kynurenine: step 2/3.</text>
</comment>
<dbReference type="PIRSF" id="PIRSF038800">
    <property type="entry name" value="KYNU"/>
    <property type="match status" value="1"/>
</dbReference>
<dbReference type="Gene3D" id="3.90.1150.10">
    <property type="entry name" value="Aspartate Aminotransferase, domain 1"/>
    <property type="match status" value="1"/>
</dbReference>
<dbReference type="Proteomes" id="UP001235712">
    <property type="component" value="Unassembled WGS sequence"/>
</dbReference>
<dbReference type="InterPro" id="IPR015424">
    <property type="entry name" value="PyrdxlP-dep_Trfase"/>
</dbReference>
<dbReference type="SUPFAM" id="SSF53383">
    <property type="entry name" value="PLP-dependent transferases"/>
    <property type="match status" value="1"/>
</dbReference>
<evidence type="ECO:0000256" key="1">
    <source>
        <dbReference type="ARBA" id="ARBA00022642"/>
    </source>
</evidence>
<dbReference type="PANTHER" id="PTHR14084:SF0">
    <property type="entry name" value="KYNURENINASE"/>
    <property type="match status" value="1"/>
</dbReference>
<feature type="compositionally biased region" description="Low complexity" evidence="7">
    <location>
        <begin position="1"/>
        <end position="13"/>
    </location>
</feature>
<comment type="cofactor">
    <cofactor evidence="5">
        <name>pyridoxal 5'-phosphate</name>
        <dbReference type="ChEBI" id="CHEBI:597326"/>
    </cofactor>
</comment>
<dbReference type="InterPro" id="IPR000653">
    <property type="entry name" value="DegT/StrS_aminotransferase"/>
</dbReference>
<keyword evidence="3 5" id="KW-0663">Pyridoxal phosphate</keyword>
<protein>
    <recommendedName>
        <fullName evidence="4 5">Kynureninase</fullName>
        <ecNumber evidence="4 5">3.7.1.3</ecNumber>
    </recommendedName>
</protein>
<sequence length="454" mass="48715">MTTPPTTTSTDPTDPAHPTDPTASAGPSPDPGRTGATRPREETDTSTIDGILARAAELDARDPLAALRDRFVPGDAEFVAYLDGNSLGRPLLATRERLARFVDDVWAPRLIRGWDEGWMDSPTTLGDTLGRLTLGAAPGQTVVADSTTVMLYKLARAAVTARPGRTEIVIDSENFPTDRYVLEGIAAETGTRLVWIDPDPLAGVTAEQVAAVTGPDTALVVLSHVAFKSGYLADAPAITAIAHRHGALVLWDLCHSAGVVPVELDAWDVDLAVGCTYKYLNGGPGSPAFGYVAQRLQSELRQPIQGWMGHAEPFTMGPGYTPGEGMRRFISGTPPVVGMLAMRDMLELIEEAGLDAVRTKSLALTAYVLELAETLLTRHGVEVTGPREPERRGGHVMLSHPAFRELVPRLWERGVIPDFRPPQGMRVGLSPLSTSFTEVARALLVVAEMLGARR</sequence>
<keyword evidence="1 5" id="KW-0662">Pyridine nucleotide biosynthesis</keyword>
<dbReference type="EC" id="3.7.1.3" evidence="4 5"/>
<keyword evidence="2 5" id="KW-0378">Hydrolase</keyword>
<feature type="region of interest" description="Disordered" evidence="7">
    <location>
        <begin position="1"/>
        <end position="47"/>
    </location>
</feature>
<dbReference type="InterPro" id="IPR015422">
    <property type="entry name" value="PyrdxlP-dep_Trfase_small"/>
</dbReference>
<reference evidence="8 9" key="1">
    <citation type="submission" date="2023-07" db="EMBL/GenBank/DDBJ databases">
        <title>Sequencing the genomes of 1000 actinobacteria strains.</title>
        <authorList>
            <person name="Klenk H.-P."/>
        </authorList>
    </citation>
    <scope>NUCLEOTIDE SEQUENCE [LARGE SCALE GENOMIC DNA]</scope>
    <source>
        <strain evidence="8 9">DSM 44388</strain>
    </source>
</reference>
<dbReference type="InterPro" id="IPR015421">
    <property type="entry name" value="PyrdxlP-dep_Trfase_major"/>
</dbReference>
<proteinExistence type="inferred from homology"/>
<comment type="catalytic activity">
    <reaction evidence="5">
        <text>L-kynurenine + H2O = anthranilate + L-alanine + H(+)</text>
        <dbReference type="Rhea" id="RHEA:16813"/>
        <dbReference type="ChEBI" id="CHEBI:15377"/>
        <dbReference type="ChEBI" id="CHEBI:15378"/>
        <dbReference type="ChEBI" id="CHEBI:16567"/>
        <dbReference type="ChEBI" id="CHEBI:57959"/>
        <dbReference type="ChEBI" id="CHEBI:57972"/>
        <dbReference type="EC" id="3.7.1.3"/>
    </reaction>
</comment>
<evidence type="ECO:0000256" key="7">
    <source>
        <dbReference type="SAM" id="MobiDB-lite"/>
    </source>
</evidence>
<dbReference type="Gene3D" id="3.40.640.10">
    <property type="entry name" value="Type I PLP-dependent aspartate aminotransferase-like (Major domain)"/>
    <property type="match status" value="1"/>
</dbReference>
<dbReference type="RefSeq" id="WP_307248315.1">
    <property type="nucleotide sequence ID" value="NZ_JAUSQZ010000001.1"/>
</dbReference>
<evidence type="ECO:0000256" key="5">
    <source>
        <dbReference type="PIRNR" id="PIRNR038800"/>
    </source>
</evidence>
<organism evidence="8 9">
    <name type="scientific">Kineosporia succinea</name>
    <dbReference type="NCBI Taxonomy" id="84632"/>
    <lineage>
        <taxon>Bacteria</taxon>
        <taxon>Bacillati</taxon>
        <taxon>Actinomycetota</taxon>
        <taxon>Actinomycetes</taxon>
        <taxon>Kineosporiales</taxon>
        <taxon>Kineosporiaceae</taxon>
        <taxon>Kineosporia</taxon>
    </lineage>
</organism>
<comment type="caution">
    <text evidence="8">The sequence shown here is derived from an EMBL/GenBank/DDBJ whole genome shotgun (WGS) entry which is preliminary data.</text>
</comment>
<dbReference type="PANTHER" id="PTHR14084">
    <property type="entry name" value="KYNURENINASE"/>
    <property type="match status" value="1"/>
</dbReference>
<evidence type="ECO:0000256" key="4">
    <source>
        <dbReference type="NCBIfam" id="TIGR01814"/>
    </source>
</evidence>
<dbReference type="InterPro" id="IPR010111">
    <property type="entry name" value="Kynureninase"/>
</dbReference>
<dbReference type="Pfam" id="PF22580">
    <property type="entry name" value="KYNU_C"/>
    <property type="match status" value="1"/>
</dbReference>
<comment type="function">
    <text evidence="5">Catalyzes the cleavage of L-kynurenine (L-Kyn) and L-3-hydroxykynurenine (L-3OHKyn) into anthranilic acid (AA) and 3-hydroxyanthranilic acid (3-OHAA), respectively.</text>
</comment>
<evidence type="ECO:0000313" key="9">
    <source>
        <dbReference type="Proteomes" id="UP001235712"/>
    </source>
</evidence>